<dbReference type="SUPFAM" id="SSF47384">
    <property type="entry name" value="Homodimeric domain of signal transducing histidine kinase"/>
    <property type="match status" value="1"/>
</dbReference>
<dbReference type="InterPro" id="IPR000014">
    <property type="entry name" value="PAS"/>
</dbReference>
<dbReference type="RefSeq" id="WP_316433849.1">
    <property type="nucleotide sequence ID" value="NZ_CP053586.1"/>
</dbReference>
<evidence type="ECO:0000256" key="11">
    <source>
        <dbReference type="ARBA" id="ARBA00023136"/>
    </source>
</evidence>
<organism evidence="18">
    <name type="scientific">Leptolyngbya sp. NK1-12</name>
    <dbReference type="NCBI Taxonomy" id="2547451"/>
    <lineage>
        <taxon>Bacteria</taxon>
        <taxon>Bacillati</taxon>
        <taxon>Cyanobacteriota</taxon>
        <taxon>Cyanophyceae</taxon>
        <taxon>Leptolyngbyales</taxon>
        <taxon>Leptolyngbyaceae</taxon>
        <taxon>Leptolyngbya group</taxon>
        <taxon>Leptolyngbya</taxon>
    </lineage>
</organism>
<evidence type="ECO:0000259" key="15">
    <source>
        <dbReference type="PROSITE" id="PS50112"/>
    </source>
</evidence>
<evidence type="ECO:0000256" key="9">
    <source>
        <dbReference type="ARBA" id="ARBA00022989"/>
    </source>
</evidence>
<dbReference type="NCBIfam" id="TIGR00229">
    <property type="entry name" value="sensory_box"/>
    <property type="match status" value="2"/>
</dbReference>
<dbReference type="PROSITE" id="PS51371">
    <property type="entry name" value="CBS"/>
    <property type="match status" value="2"/>
</dbReference>
<keyword evidence="13" id="KW-0175">Coiled coil</keyword>
<dbReference type="SMART" id="SM00091">
    <property type="entry name" value="PAS"/>
    <property type="match status" value="2"/>
</dbReference>
<evidence type="ECO:0000256" key="2">
    <source>
        <dbReference type="ARBA" id="ARBA00004370"/>
    </source>
</evidence>
<keyword evidence="4" id="KW-0808">Transferase</keyword>
<keyword evidence="7" id="KW-0418">Kinase</keyword>
<feature type="region of interest" description="Disordered" evidence="14">
    <location>
        <begin position="540"/>
        <end position="560"/>
    </location>
</feature>
<dbReference type="EC" id="2.7.13.3" evidence="3"/>
<dbReference type="GO" id="GO:0005524">
    <property type="term" value="F:ATP binding"/>
    <property type="evidence" value="ECO:0007669"/>
    <property type="project" value="UniProtKB-KW"/>
</dbReference>
<name>A0AA96WHG1_9CYAN</name>
<dbReference type="PANTHER" id="PTHR43711:SF29">
    <property type="entry name" value="HISTIDINE KINASE"/>
    <property type="match status" value="1"/>
</dbReference>
<evidence type="ECO:0000256" key="10">
    <source>
        <dbReference type="ARBA" id="ARBA00023012"/>
    </source>
</evidence>
<dbReference type="Gene3D" id="3.30.450.20">
    <property type="entry name" value="PAS domain"/>
    <property type="match status" value="2"/>
</dbReference>
<dbReference type="PROSITE" id="PS50112">
    <property type="entry name" value="PAS"/>
    <property type="match status" value="1"/>
</dbReference>
<dbReference type="InterPro" id="IPR046342">
    <property type="entry name" value="CBS_dom_sf"/>
</dbReference>
<dbReference type="InterPro" id="IPR035965">
    <property type="entry name" value="PAS-like_dom_sf"/>
</dbReference>
<keyword evidence="11" id="KW-0472">Membrane</keyword>
<dbReference type="CDD" id="cd00082">
    <property type="entry name" value="HisKA"/>
    <property type="match status" value="1"/>
</dbReference>
<dbReference type="AlphaFoldDB" id="A0AA96WHG1"/>
<evidence type="ECO:0000256" key="7">
    <source>
        <dbReference type="ARBA" id="ARBA00022777"/>
    </source>
</evidence>
<dbReference type="CDD" id="cd00130">
    <property type="entry name" value="PAS"/>
    <property type="match status" value="2"/>
</dbReference>
<dbReference type="Gene3D" id="1.10.287.130">
    <property type="match status" value="1"/>
</dbReference>
<comment type="subcellular location">
    <subcellularLocation>
        <location evidence="2">Membrane</location>
    </subcellularLocation>
</comment>
<proteinExistence type="predicted"/>
<keyword evidence="10" id="KW-0902">Two-component regulatory system</keyword>
<gene>
    <name evidence="18" type="ORF">HJG54_05700</name>
</gene>
<dbReference type="FunFam" id="1.10.287.130:FF:000004">
    <property type="entry name" value="Ethylene receptor 1"/>
    <property type="match status" value="1"/>
</dbReference>
<evidence type="ECO:0000256" key="14">
    <source>
        <dbReference type="SAM" id="MobiDB-lite"/>
    </source>
</evidence>
<feature type="domain" description="CBS" evidence="17">
    <location>
        <begin position="23"/>
        <end position="79"/>
    </location>
</feature>
<accession>A0AA96WHG1</accession>
<evidence type="ECO:0000256" key="8">
    <source>
        <dbReference type="ARBA" id="ARBA00022840"/>
    </source>
</evidence>
<evidence type="ECO:0000256" key="12">
    <source>
        <dbReference type="PROSITE-ProRule" id="PRU00703"/>
    </source>
</evidence>
<evidence type="ECO:0000256" key="5">
    <source>
        <dbReference type="ARBA" id="ARBA00022692"/>
    </source>
</evidence>
<evidence type="ECO:0000259" key="17">
    <source>
        <dbReference type="PROSITE" id="PS51371"/>
    </source>
</evidence>
<dbReference type="SUPFAM" id="SSF55785">
    <property type="entry name" value="PYP-like sensor domain (PAS domain)"/>
    <property type="match status" value="2"/>
</dbReference>
<dbReference type="InterPro" id="IPR036097">
    <property type="entry name" value="HisK_dim/P_sf"/>
</dbReference>
<dbReference type="InterPro" id="IPR050736">
    <property type="entry name" value="Sensor_HK_Regulatory"/>
</dbReference>
<evidence type="ECO:0000256" key="1">
    <source>
        <dbReference type="ARBA" id="ARBA00000085"/>
    </source>
</evidence>
<comment type="catalytic activity">
    <reaction evidence="1">
        <text>ATP + protein L-histidine = ADP + protein N-phospho-L-histidine.</text>
        <dbReference type="EC" id="2.7.13.3"/>
    </reaction>
</comment>
<keyword evidence="6" id="KW-0547">Nucleotide-binding</keyword>
<feature type="coiled-coil region" evidence="13">
    <location>
        <begin position="135"/>
        <end position="165"/>
    </location>
</feature>
<protein>
    <recommendedName>
        <fullName evidence="3">histidine kinase</fullName>
        <ecNumber evidence="3">2.7.13.3</ecNumber>
    </recommendedName>
</protein>
<dbReference type="PROSITE" id="PS50113">
    <property type="entry name" value="PAC"/>
    <property type="match status" value="2"/>
</dbReference>
<sequence length="637" mass="71323">MASADRIWRDSSPASDPMLQQVMLVDPPTVAVHTPAATAVTQMAQAQVGCILILDQQRPVGIFTERDLVHLVAAQTSWEQPISALMVQPLICCATTEILNLLMIVERMQQHSVQYLPVVDAEERLVGLITQTLVLQALTEDHNRCRQAEAELRQQQERLSLLTDALPVYLSYLDAEQRYQFVNHTYEQRFGRSRDEICGRPIWDVLGEAAYQVVRPQIEQALAGTPVVYEAAQPDPQIGMRYTAVTLIPDRAADGRVRGCCALVTDITDRKQAELALQEREYLLRTLGDNLPKGLIYQFVHEPPDRYYFTYISAGIERLVGVKPEAVLQDPNVLHDLIVEADRQQMAELAEFSRQNLTLFEMQMRKRTPAGGIQWSQLRSAPRHLANGRTVWDGIELDITELKQFEAELQQAKVAAEAANRAKSIFLANVTHELRTPLNAILGFSQLLAQDDSLTDTQRQHIAIIHRSGEELLSLINRILDLSRLEPQPWLPNFDKVASEFAATTASESLESLSDLFTESFGHPYRDCIKPSGYAAVDGTSDSSLDAPCEPSGQPLDSLSASPDPVADALLVMPLAWLEQLYRAAIQLDEKTLFALIQSLPAEHACLAQELQLKIEEFEFEQIMQWSQQAIEQSSLG</sequence>
<dbReference type="Pfam" id="PF00512">
    <property type="entry name" value="HisKA"/>
    <property type="match status" value="1"/>
</dbReference>
<keyword evidence="12" id="KW-0129">CBS domain</keyword>
<dbReference type="SMART" id="SM00116">
    <property type="entry name" value="CBS"/>
    <property type="match status" value="2"/>
</dbReference>
<dbReference type="InterPro" id="IPR000644">
    <property type="entry name" value="CBS_dom"/>
</dbReference>
<dbReference type="InterPro" id="IPR000700">
    <property type="entry name" value="PAS-assoc_C"/>
</dbReference>
<dbReference type="SUPFAM" id="SSF54631">
    <property type="entry name" value="CBS-domain pair"/>
    <property type="match status" value="1"/>
</dbReference>
<dbReference type="SMART" id="SM00388">
    <property type="entry name" value="HisKA"/>
    <property type="match status" value="1"/>
</dbReference>
<keyword evidence="8" id="KW-0067">ATP-binding</keyword>
<evidence type="ECO:0000256" key="6">
    <source>
        <dbReference type="ARBA" id="ARBA00022741"/>
    </source>
</evidence>
<feature type="coiled-coil region" evidence="13">
    <location>
        <begin position="395"/>
        <end position="422"/>
    </location>
</feature>
<evidence type="ECO:0000256" key="4">
    <source>
        <dbReference type="ARBA" id="ARBA00022679"/>
    </source>
</evidence>
<dbReference type="Gene3D" id="3.10.580.10">
    <property type="entry name" value="CBS-domain"/>
    <property type="match status" value="1"/>
</dbReference>
<dbReference type="InterPro" id="IPR003661">
    <property type="entry name" value="HisK_dim/P_dom"/>
</dbReference>
<feature type="domain" description="PAC" evidence="16">
    <location>
        <begin position="358"/>
        <end position="411"/>
    </location>
</feature>
<evidence type="ECO:0000259" key="16">
    <source>
        <dbReference type="PROSITE" id="PS50113"/>
    </source>
</evidence>
<dbReference type="PANTHER" id="PTHR43711">
    <property type="entry name" value="TWO-COMPONENT HISTIDINE KINASE"/>
    <property type="match status" value="1"/>
</dbReference>
<reference evidence="18" key="1">
    <citation type="submission" date="2020-05" db="EMBL/GenBank/DDBJ databases">
        <authorList>
            <person name="Zhu T."/>
            <person name="Keshari N."/>
            <person name="Lu X."/>
        </authorList>
    </citation>
    <scope>NUCLEOTIDE SEQUENCE</scope>
    <source>
        <strain evidence="18">NK1-12</strain>
    </source>
</reference>
<dbReference type="Pfam" id="PF08448">
    <property type="entry name" value="PAS_4"/>
    <property type="match status" value="1"/>
</dbReference>
<keyword evidence="5" id="KW-0812">Transmembrane</keyword>
<evidence type="ECO:0000256" key="13">
    <source>
        <dbReference type="SAM" id="Coils"/>
    </source>
</evidence>
<feature type="domain" description="PAS" evidence="15">
    <location>
        <begin position="155"/>
        <end position="225"/>
    </location>
</feature>
<evidence type="ECO:0000313" key="18">
    <source>
        <dbReference type="EMBL" id="WNZ22401.1"/>
    </source>
</evidence>
<dbReference type="GO" id="GO:0000155">
    <property type="term" value="F:phosphorelay sensor kinase activity"/>
    <property type="evidence" value="ECO:0007669"/>
    <property type="project" value="InterPro"/>
</dbReference>
<feature type="domain" description="CBS" evidence="17">
    <location>
        <begin position="86"/>
        <end position="144"/>
    </location>
</feature>
<dbReference type="EMBL" id="CP053586">
    <property type="protein sequence ID" value="WNZ22401.1"/>
    <property type="molecule type" value="Genomic_DNA"/>
</dbReference>
<keyword evidence="9" id="KW-1133">Transmembrane helix</keyword>
<dbReference type="GO" id="GO:0016020">
    <property type="term" value="C:membrane"/>
    <property type="evidence" value="ECO:0007669"/>
    <property type="project" value="UniProtKB-SubCell"/>
</dbReference>
<feature type="domain" description="PAC" evidence="16">
    <location>
        <begin position="227"/>
        <end position="279"/>
    </location>
</feature>
<dbReference type="Pfam" id="PF00571">
    <property type="entry name" value="CBS"/>
    <property type="match status" value="2"/>
</dbReference>
<evidence type="ECO:0000256" key="3">
    <source>
        <dbReference type="ARBA" id="ARBA00012438"/>
    </source>
</evidence>
<dbReference type="InterPro" id="IPR013656">
    <property type="entry name" value="PAS_4"/>
</dbReference>